<dbReference type="Proteomes" id="UP000030149">
    <property type="component" value="Unassembled WGS sequence"/>
</dbReference>
<dbReference type="OrthoDB" id="1376835at2"/>
<keyword evidence="1" id="KW-0472">Membrane</keyword>
<dbReference type="PATRIC" id="fig|1107311.3.peg.2284"/>
<comment type="caution">
    <text evidence="2">The sequence shown here is derived from an EMBL/GenBank/DDBJ whole genome shotgun (WGS) entry which is preliminary data.</text>
</comment>
<keyword evidence="1" id="KW-1133">Transmembrane helix</keyword>
<keyword evidence="3" id="KW-1185">Reference proteome</keyword>
<dbReference type="EMBL" id="JRLZ01000001">
    <property type="protein sequence ID" value="KGO97349.1"/>
    <property type="molecule type" value="Genomic_DNA"/>
</dbReference>
<evidence type="ECO:0000313" key="3">
    <source>
        <dbReference type="Proteomes" id="UP000030149"/>
    </source>
</evidence>
<evidence type="ECO:0000313" key="2">
    <source>
        <dbReference type="EMBL" id="KGO97349.1"/>
    </source>
</evidence>
<reference evidence="3" key="1">
    <citation type="submission" date="2013-09" db="EMBL/GenBank/DDBJ databases">
        <authorList>
            <person name="Zeng Z."/>
            <person name="Chen C."/>
        </authorList>
    </citation>
    <scope>NUCLEOTIDE SEQUENCE [LARGE SCALE GENOMIC DNA]</scope>
    <source>
        <strain evidence="3">DK69</strain>
    </source>
</reference>
<feature type="transmembrane region" description="Helical" evidence="1">
    <location>
        <begin position="92"/>
        <end position="114"/>
    </location>
</feature>
<evidence type="ECO:0000256" key="1">
    <source>
        <dbReference type="SAM" id="Phobius"/>
    </source>
</evidence>
<reference evidence="2 3" key="2">
    <citation type="journal article" date="2015" name="Stand. Genomic Sci.">
        <title>High quality draft genomic sequence of Flavobacterium enshiense DK69(T) and comparison among Flavobacterium genomes.</title>
        <authorList>
            <person name="Zeng Z."/>
            <person name="Chen C."/>
            <person name="Du H."/>
            <person name="Wang G."/>
            <person name="Li M."/>
        </authorList>
    </citation>
    <scope>NUCLEOTIDE SEQUENCE [LARGE SCALE GENOMIC DNA]</scope>
    <source>
        <strain evidence="2 3">DK69</strain>
    </source>
</reference>
<sequence length="116" mass="13347">MPKTIRVKLGKHFKVAVQYKDVVSFENELNNKGLDFYLNCKDESSQCSLVSYYLFEKDRSAVDDLLQENEIVANYETLQFANLSEQKNFMGLYIKLVGVFIVLLVMLKVVDAIVKP</sequence>
<dbReference type="AlphaFoldDB" id="V6S7V9"/>
<name>V6S7V9_9FLAO</name>
<protein>
    <submittedName>
        <fullName evidence="2">Uncharacterized protein</fullName>
    </submittedName>
</protein>
<dbReference type="STRING" id="1107311.Q767_01760"/>
<gene>
    <name evidence="2" type="ORF">Q767_01760</name>
</gene>
<keyword evidence="1" id="KW-0812">Transmembrane</keyword>
<dbReference type="RefSeq" id="WP_023574290.1">
    <property type="nucleotide sequence ID" value="NZ_AVCS01000015.1"/>
</dbReference>
<organism evidence="2 3">
    <name type="scientific">Flavobacterium enshiense DK69</name>
    <dbReference type="NCBI Taxonomy" id="1107311"/>
    <lineage>
        <taxon>Bacteria</taxon>
        <taxon>Pseudomonadati</taxon>
        <taxon>Bacteroidota</taxon>
        <taxon>Flavobacteriia</taxon>
        <taxon>Flavobacteriales</taxon>
        <taxon>Flavobacteriaceae</taxon>
        <taxon>Flavobacterium</taxon>
    </lineage>
</organism>
<proteinExistence type="predicted"/>
<accession>V6S7V9</accession>
<dbReference type="eggNOG" id="ENOG5032GZT">
    <property type="taxonomic scope" value="Bacteria"/>
</dbReference>